<dbReference type="RefSeq" id="WP_062122140.1">
    <property type="nucleotide sequence ID" value="NZ_BAZW01000002.1"/>
</dbReference>
<accession>A0A0E9LSR2</accession>
<name>A0A0E9LSR2_9BACT</name>
<feature type="compositionally biased region" description="Basic residues" evidence="1">
    <location>
        <begin position="160"/>
        <end position="177"/>
    </location>
</feature>
<feature type="region of interest" description="Disordered" evidence="1">
    <location>
        <begin position="154"/>
        <end position="177"/>
    </location>
</feature>
<organism evidence="3 4">
    <name type="scientific">Geofilum rubicundum JCM 15548</name>
    <dbReference type="NCBI Taxonomy" id="1236989"/>
    <lineage>
        <taxon>Bacteria</taxon>
        <taxon>Pseudomonadati</taxon>
        <taxon>Bacteroidota</taxon>
        <taxon>Bacteroidia</taxon>
        <taxon>Marinilabiliales</taxon>
        <taxon>Marinilabiliaceae</taxon>
        <taxon>Geofilum</taxon>
    </lineage>
</organism>
<evidence type="ECO:0000313" key="4">
    <source>
        <dbReference type="Proteomes" id="UP000032900"/>
    </source>
</evidence>
<reference evidence="3 4" key="1">
    <citation type="journal article" date="2015" name="Microbes Environ.">
        <title>Distribution and evolution of nitrogen fixation genes in the phylum bacteroidetes.</title>
        <authorList>
            <person name="Inoue J."/>
            <person name="Oshima K."/>
            <person name="Suda W."/>
            <person name="Sakamoto M."/>
            <person name="Iino T."/>
            <person name="Noda S."/>
            <person name="Hongoh Y."/>
            <person name="Hattori M."/>
            <person name="Ohkuma M."/>
        </authorList>
    </citation>
    <scope>NUCLEOTIDE SEQUENCE [LARGE SCALE GENOMIC DNA]</scope>
    <source>
        <strain evidence="3">JCM 15548</strain>
    </source>
</reference>
<protein>
    <recommendedName>
        <fullName evidence="5">Periplasmic heavy metal sensor</fullName>
    </recommendedName>
</protein>
<dbReference type="OrthoDB" id="595025at2"/>
<dbReference type="EMBL" id="BAZW01000002">
    <property type="protein sequence ID" value="GAO28299.1"/>
    <property type="molecule type" value="Genomic_DNA"/>
</dbReference>
<dbReference type="Pfam" id="PF13801">
    <property type="entry name" value="Metal_resist"/>
    <property type="match status" value="1"/>
</dbReference>
<sequence length="177" mass="20696">MNRNKVAIWLGVLVLAFVVGWLAYKTLPENKDVAAPSEVYGVDTASWRGFQRLAEHLDLQDDQRVLFHERERAYRDSLYYYRLLLSDLEAQIVQALSQTDPDIEQLSKYAHESGRLQERIKRLTIHHFLDLRELCTPEQQEKLTVMFSQMHQGFGQHQRGQGKGRGMQHGRRHKVPN</sequence>
<proteinExistence type="predicted"/>
<dbReference type="InterPro" id="IPR025961">
    <property type="entry name" value="Metal_resist"/>
</dbReference>
<evidence type="ECO:0000256" key="2">
    <source>
        <dbReference type="SAM" id="Phobius"/>
    </source>
</evidence>
<gene>
    <name evidence="3" type="ORF">JCM15548_1374</name>
</gene>
<dbReference type="STRING" id="1236989.JCM15548_1374"/>
<evidence type="ECO:0000313" key="3">
    <source>
        <dbReference type="EMBL" id="GAO28299.1"/>
    </source>
</evidence>
<dbReference type="Proteomes" id="UP000032900">
    <property type="component" value="Unassembled WGS sequence"/>
</dbReference>
<keyword evidence="2" id="KW-0472">Membrane</keyword>
<dbReference type="AlphaFoldDB" id="A0A0E9LSR2"/>
<feature type="transmembrane region" description="Helical" evidence="2">
    <location>
        <begin position="6"/>
        <end position="24"/>
    </location>
</feature>
<comment type="caution">
    <text evidence="3">The sequence shown here is derived from an EMBL/GenBank/DDBJ whole genome shotgun (WGS) entry which is preliminary data.</text>
</comment>
<keyword evidence="4" id="KW-1185">Reference proteome</keyword>
<evidence type="ECO:0008006" key="5">
    <source>
        <dbReference type="Google" id="ProtNLM"/>
    </source>
</evidence>
<keyword evidence="2" id="KW-0812">Transmembrane</keyword>
<dbReference type="Gene3D" id="1.20.120.1490">
    <property type="match status" value="1"/>
</dbReference>
<evidence type="ECO:0000256" key="1">
    <source>
        <dbReference type="SAM" id="MobiDB-lite"/>
    </source>
</evidence>
<keyword evidence="2" id="KW-1133">Transmembrane helix</keyword>